<comment type="similarity">
    <text evidence="2">Belongs to the TAPT1 family.</text>
</comment>
<name>A0A4D9D9Z4_9STRA</name>
<feature type="transmembrane region" description="Helical" evidence="7">
    <location>
        <begin position="236"/>
        <end position="259"/>
    </location>
</feature>
<evidence type="ECO:0000256" key="3">
    <source>
        <dbReference type="ARBA" id="ARBA00022692"/>
    </source>
</evidence>
<keyword evidence="5 7" id="KW-0472">Membrane</keyword>
<dbReference type="GO" id="GO:0005789">
    <property type="term" value="C:endoplasmic reticulum membrane"/>
    <property type="evidence" value="ECO:0007669"/>
    <property type="project" value="TreeGrafter"/>
</dbReference>
<evidence type="ECO:0000256" key="5">
    <source>
        <dbReference type="ARBA" id="ARBA00023136"/>
    </source>
</evidence>
<sequence>MFEVLDKLMVSFGQDTLDSLYYSVSAPAIRKRHLTTNFLVAVAYVLAHAVLLFVHVITLFVAVNSADQALLTLLISNNFAEMKSSVFKRFDPKLLFQLTCSDMVERFKLLLFLGLITLLNFGQHAKEERGTAVFFDMGKVCGLIFSGEIVADCIKHAFITKFNEIDAGCYSKSAEELAREVTLHRRQSHRRLDRTHVICKKIGFAQLPLAAVAVRFSTIAWSFLPASSWQAALSFGVLLFAVLLLSKIVSGLCLTRWAAGIEEREMGKREARAREREREREKEALVGSRGGGGSAI</sequence>
<dbReference type="AlphaFoldDB" id="A0A4D9D9Z4"/>
<dbReference type="EMBL" id="SDOX01000014">
    <property type="protein sequence ID" value="TFJ85379.1"/>
    <property type="molecule type" value="Genomic_DNA"/>
</dbReference>
<evidence type="ECO:0000256" key="1">
    <source>
        <dbReference type="ARBA" id="ARBA00004141"/>
    </source>
</evidence>
<evidence type="ECO:0000256" key="6">
    <source>
        <dbReference type="SAM" id="MobiDB-lite"/>
    </source>
</evidence>
<evidence type="ECO:0000313" key="8">
    <source>
        <dbReference type="EMBL" id="TFJ85379.1"/>
    </source>
</evidence>
<keyword evidence="4 7" id="KW-1133">Transmembrane helix</keyword>
<evidence type="ECO:0000256" key="4">
    <source>
        <dbReference type="ARBA" id="ARBA00022989"/>
    </source>
</evidence>
<feature type="transmembrane region" description="Helical" evidence="7">
    <location>
        <begin position="103"/>
        <end position="121"/>
    </location>
</feature>
<gene>
    <name evidence="8" type="ORF">NSK_003338</name>
</gene>
<proteinExistence type="inferred from homology"/>
<dbReference type="PANTHER" id="PTHR13317:SF4">
    <property type="entry name" value="TRANSMEMBRANE ANTERIOR POSTERIOR TRANSFORMATION PROTEIN 1 HOMOLOG"/>
    <property type="match status" value="1"/>
</dbReference>
<dbReference type="OrthoDB" id="29023at2759"/>
<protein>
    <submittedName>
        <fullName evidence="8">Uncharacterized protein</fullName>
    </submittedName>
</protein>
<comment type="caution">
    <text evidence="8">The sequence shown here is derived from an EMBL/GenBank/DDBJ whole genome shotgun (WGS) entry which is preliminary data.</text>
</comment>
<evidence type="ECO:0000256" key="7">
    <source>
        <dbReference type="SAM" id="Phobius"/>
    </source>
</evidence>
<comment type="subcellular location">
    <subcellularLocation>
        <location evidence="1">Membrane</location>
        <topology evidence="1">Multi-pass membrane protein</topology>
    </subcellularLocation>
</comment>
<evidence type="ECO:0000256" key="2">
    <source>
        <dbReference type="ARBA" id="ARBA00008803"/>
    </source>
</evidence>
<evidence type="ECO:0000313" key="9">
    <source>
        <dbReference type="Proteomes" id="UP000355283"/>
    </source>
</evidence>
<feature type="compositionally biased region" description="Basic and acidic residues" evidence="6">
    <location>
        <begin position="268"/>
        <end position="284"/>
    </location>
</feature>
<accession>A0A4D9D9Z4</accession>
<reference evidence="8 9" key="1">
    <citation type="submission" date="2019-01" db="EMBL/GenBank/DDBJ databases">
        <title>Nuclear Genome Assembly of the Microalgal Biofuel strain Nannochloropsis salina CCMP1776.</title>
        <authorList>
            <person name="Hovde B."/>
        </authorList>
    </citation>
    <scope>NUCLEOTIDE SEQUENCE [LARGE SCALE GENOMIC DNA]</scope>
    <source>
        <strain evidence="8 9">CCMP1776</strain>
    </source>
</reference>
<keyword evidence="3 7" id="KW-0812">Transmembrane</keyword>
<feature type="transmembrane region" description="Helical" evidence="7">
    <location>
        <begin position="38"/>
        <end position="63"/>
    </location>
</feature>
<dbReference type="Proteomes" id="UP000355283">
    <property type="component" value="Unassembled WGS sequence"/>
</dbReference>
<keyword evidence="9" id="KW-1185">Reference proteome</keyword>
<dbReference type="InterPro" id="IPR008010">
    <property type="entry name" value="Tatp1"/>
</dbReference>
<organism evidence="8 9">
    <name type="scientific">Nannochloropsis salina CCMP1776</name>
    <dbReference type="NCBI Taxonomy" id="1027361"/>
    <lineage>
        <taxon>Eukaryota</taxon>
        <taxon>Sar</taxon>
        <taxon>Stramenopiles</taxon>
        <taxon>Ochrophyta</taxon>
        <taxon>Eustigmatophyceae</taxon>
        <taxon>Eustigmatales</taxon>
        <taxon>Monodopsidaceae</taxon>
        <taxon>Microchloropsis</taxon>
        <taxon>Microchloropsis salina</taxon>
    </lineage>
</organism>
<dbReference type="Pfam" id="PF05346">
    <property type="entry name" value="DUF747"/>
    <property type="match status" value="1"/>
</dbReference>
<feature type="region of interest" description="Disordered" evidence="6">
    <location>
        <begin position="268"/>
        <end position="296"/>
    </location>
</feature>
<feature type="transmembrane region" description="Helical" evidence="7">
    <location>
        <begin position="204"/>
        <end position="224"/>
    </location>
</feature>
<dbReference type="PANTHER" id="PTHR13317">
    <property type="entry name" value="TRANSMEMBRANE ANTERIOR POSTERIOR TRANSFORMATION PROTEIN 1 HOMOLOG"/>
    <property type="match status" value="1"/>
</dbReference>